<dbReference type="PANTHER" id="PTHR11814">
    <property type="entry name" value="SULFATE TRANSPORTER"/>
    <property type="match status" value="1"/>
</dbReference>
<feature type="transmembrane region" description="Helical" evidence="6">
    <location>
        <begin position="133"/>
        <end position="155"/>
    </location>
</feature>
<feature type="transmembrane region" description="Helical" evidence="6">
    <location>
        <begin position="469"/>
        <end position="497"/>
    </location>
</feature>
<keyword evidence="5 6" id="KW-0472">Membrane</keyword>
<feature type="transmembrane region" description="Helical" evidence="6">
    <location>
        <begin position="175"/>
        <end position="195"/>
    </location>
</feature>
<dbReference type="InterPro" id="IPR018045">
    <property type="entry name" value="S04_transporter_CS"/>
</dbReference>
<dbReference type="EMBL" id="JAVIJP010000006">
    <property type="protein sequence ID" value="KAL3651621.1"/>
    <property type="molecule type" value="Genomic_DNA"/>
</dbReference>
<feature type="transmembrane region" description="Helical" evidence="6">
    <location>
        <begin position="96"/>
        <end position="113"/>
    </location>
</feature>
<dbReference type="CDD" id="cd07042">
    <property type="entry name" value="STAS_SulP_like_sulfate_transporter"/>
    <property type="match status" value="1"/>
</dbReference>
<keyword evidence="9" id="KW-1185">Reference proteome</keyword>
<dbReference type="InterPro" id="IPR001902">
    <property type="entry name" value="SLC26A/SulP_fam"/>
</dbReference>
<dbReference type="FunFam" id="3.30.750.24:FF:000002">
    <property type="entry name" value="Sulfate transporter 31"/>
    <property type="match status" value="1"/>
</dbReference>
<keyword evidence="4 6" id="KW-1133">Transmembrane helix</keyword>
<dbReference type="Pfam" id="PF01740">
    <property type="entry name" value="STAS"/>
    <property type="match status" value="1"/>
</dbReference>
<dbReference type="PROSITE" id="PS50801">
    <property type="entry name" value="STAS"/>
    <property type="match status" value="1"/>
</dbReference>
<keyword evidence="3 6" id="KW-0812">Transmembrane</keyword>
<comment type="caution">
    <text evidence="8">The sequence shown here is derived from an EMBL/GenBank/DDBJ whole genome shotgun (WGS) entry which is preliminary data.</text>
</comment>
<dbReference type="InterPro" id="IPR036513">
    <property type="entry name" value="STAS_dom_sf"/>
</dbReference>
<dbReference type="SUPFAM" id="SSF52091">
    <property type="entry name" value="SpoIIaa-like"/>
    <property type="match status" value="1"/>
</dbReference>
<dbReference type="PROSITE" id="PS01130">
    <property type="entry name" value="SLC26A"/>
    <property type="match status" value="1"/>
</dbReference>
<evidence type="ECO:0000259" key="7">
    <source>
        <dbReference type="PROSITE" id="PS50801"/>
    </source>
</evidence>
<evidence type="ECO:0000256" key="1">
    <source>
        <dbReference type="ARBA" id="ARBA00004141"/>
    </source>
</evidence>
<dbReference type="InterPro" id="IPR002645">
    <property type="entry name" value="STAS_dom"/>
</dbReference>
<organism evidence="8 9">
    <name type="scientific">Castilleja foliolosa</name>
    <dbReference type="NCBI Taxonomy" id="1961234"/>
    <lineage>
        <taxon>Eukaryota</taxon>
        <taxon>Viridiplantae</taxon>
        <taxon>Streptophyta</taxon>
        <taxon>Embryophyta</taxon>
        <taxon>Tracheophyta</taxon>
        <taxon>Spermatophyta</taxon>
        <taxon>Magnoliopsida</taxon>
        <taxon>eudicotyledons</taxon>
        <taxon>Gunneridae</taxon>
        <taxon>Pentapetalae</taxon>
        <taxon>asterids</taxon>
        <taxon>lamiids</taxon>
        <taxon>Lamiales</taxon>
        <taxon>Orobanchaceae</taxon>
        <taxon>Pedicularideae</taxon>
        <taxon>Castillejinae</taxon>
        <taxon>Castilleja</taxon>
    </lineage>
</organism>
<feature type="transmembrane region" description="Helical" evidence="6">
    <location>
        <begin position="283"/>
        <end position="304"/>
    </location>
</feature>
<dbReference type="NCBIfam" id="TIGR00815">
    <property type="entry name" value="sulP"/>
    <property type="match status" value="1"/>
</dbReference>
<dbReference type="Proteomes" id="UP001632038">
    <property type="component" value="Unassembled WGS sequence"/>
</dbReference>
<sequence length="654" mass="72412">MSSNRVGDEVDMANEFPSRRHVIDNENYVHKVGVPPKQSLIKEFMFTFKETFFHDDPLRPFKDQSKPRKMLLGIQAVFPIVEWGRRYKYHMFKGDLIAGLTIASLCIPQDIGYAKLANLDPQFGLYSSFVPPLIYAIMGSSRDIAIGPVAVVSLLLGSMLQNEIDPKHKLEYQRLAFTATFFAGITQLTLGFFRLGFLIDFLSHAAIVGFMAGAAITISLQQLKGLLGIKTSAFTKKTDIVSVMRSVWTTVHHGWNWETIVIGVVFLAFLLFAKYIGKKNRKLFWVPAIAPLLSVIFSTLFVFVTHAEKNGVQIVNHIKRGINPSSVHEIHFTGSYLATGFRIGAVAGLIALTEAVAIGRTFATMKDYSLDGNKEMVALGTMNIIGSMTSCYVATGSFSRSAVNYMAGCNTAVSNIIMSIVVLLTLELITPLFKYTPNAILASIIISAVVGLFDYEAMILIWKIDKFDFIACMGAFFGVVFVSVEIGLLIAVSISFAKILLQVTRPRTAILGKVPRTSVYRNVQQYPEAIKVPGVVIVRVDSAIYFSNSNYIRERILRLLVDEEEHLKENSQPKIHNLVVEMSPVTDIDTSGIHALEDLHKSLQKRDIQLVLANPGQVVLDKIHAAGFTDTIGDDKIFLTVGDAIMTLAPKMEP</sequence>
<feature type="transmembrane region" description="Helical" evidence="6">
    <location>
        <begin position="412"/>
        <end position="433"/>
    </location>
</feature>
<feature type="domain" description="STAS" evidence="7">
    <location>
        <begin position="525"/>
        <end position="648"/>
    </location>
</feature>
<gene>
    <name evidence="8" type="primary">ST1_1</name>
    <name evidence="8" type="ORF">CASFOL_004623</name>
</gene>
<evidence type="ECO:0000256" key="4">
    <source>
        <dbReference type="ARBA" id="ARBA00022989"/>
    </source>
</evidence>
<evidence type="ECO:0000256" key="5">
    <source>
        <dbReference type="ARBA" id="ARBA00023136"/>
    </source>
</evidence>
<dbReference type="InterPro" id="IPR011547">
    <property type="entry name" value="SLC26A/SulP_dom"/>
</dbReference>
<evidence type="ECO:0000313" key="8">
    <source>
        <dbReference type="EMBL" id="KAL3651621.1"/>
    </source>
</evidence>
<proteinExistence type="predicted"/>
<evidence type="ECO:0000256" key="6">
    <source>
        <dbReference type="SAM" id="Phobius"/>
    </source>
</evidence>
<dbReference type="Gene3D" id="3.30.750.24">
    <property type="entry name" value="STAS domain"/>
    <property type="match status" value="1"/>
</dbReference>
<dbReference type="AlphaFoldDB" id="A0ABD3EB43"/>
<protein>
    <submittedName>
        <fullName evidence="8">Solute carrier 26</fullName>
    </submittedName>
</protein>
<evidence type="ECO:0000256" key="3">
    <source>
        <dbReference type="ARBA" id="ARBA00022692"/>
    </source>
</evidence>
<evidence type="ECO:0000256" key="2">
    <source>
        <dbReference type="ARBA" id="ARBA00022448"/>
    </source>
</evidence>
<comment type="subcellular location">
    <subcellularLocation>
        <location evidence="1">Membrane</location>
        <topology evidence="1">Multi-pass membrane protein</topology>
    </subcellularLocation>
</comment>
<dbReference type="GO" id="GO:0016020">
    <property type="term" value="C:membrane"/>
    <property type="evidence" value="ECO:0007669"/>
    <property type="project" value="UniProtKB-SubCell"/>
</dbReference>
<accession>A0ABD3EB43</accession>
<feature type="transmembrane region" description="Helical" evidence="6">
    <location>
        <begin position="255"/>
        <end position="277"/>
    </location>
</feature>
<feature type="transmembrane region" description="Helical" evidence="6">
    <location>
        <begin position="201"/>
        <end position="220"/>
    </location>
</feature>
<name>A0ABD3EB43_9LAMI</name>
<dbReference type="Pfam" id="PF00916">
    <property type="entry name" value="Sulfate_transp"/>
    <property type="match status" value="1"/>
</dbReference>
<reference evidence="9" key="1">
    <citation type="journal article" date="2024" name="IScience">
        <title>Strigolactones Initiate the Formation of Haustorium-like Structures in Castilleja.</title>
        <authorList>
            <person name="Buerger M."/>
            <person name="Peterson D."/>
            <person name="Chory J."/>
        </authorList>
    </citation>
    <scope>NUCLEOTIDE SEQUENCE [LARGE SCALE GENOMIC DNA]</scope>
</reference>
<feature type="transmembrane region" description="Helical" evidence="6">
    <location>
        <begin position="439"/>
        <end position="462"/>
    </location>
</feature>
<evidence type="ECO:0000313" key="9">
    <source>
        <dbReference type="Proteomes" id="UP001632038"/>
    </source>
</evidence>
<keyword evidence="2" id="KW-0813">Transport</keyword>